<dbReference type="SUPFAM" id="SSF54928">
    <property type="entry name" value="RNA-binding domain, RBD"/>
    <property type="match status" value="4"/>
</dbReference>
<dbReference type="SMART" id="SM00360">
    <property type="entry name" value="RRM"/>
    <property type="match status" value="5"/>
</dbReference>
<reference evidence="5 6" key="1">
    <citation type="submission" date="2019-01" db="EMBL/GenBank/DDBJ databases">
        <title>Nuclear Genome Assembly of the Microalgal Biofuel strain Nannochloropsis salina CCMP1776.</title>
        <authorList>
            <person name="Hovde B."/>
        </authorList>
    </citation>
    <scope>NUCLEOTIDE SEQUENCE [LARGE SCALE GENOMIC DNA]</scope>
    <source>
        <strain evidence="5 6">CCMP1776</strain>
    </source>
</reference>
<dbReference type="GO" id="GO:0003723">
    <property type="term" value="F:RNA binding"/>
    <property type="evidence" value="ECO:0007669"/>
    <property type="project" value="UniProtKB-UniRule"/>
</dbReference>
<dbReference type="CDD" id="cd12565">
    <property type="entry name" value="RRM1_MRD1"/>
    <property type="match status" value="1"/>
</dbReference>
<dbReference type="InterPro" id="IPR012677">
    <property type="entry name" value="Nucleotide-bd_a/b_plait_sf"/>
</dbReference>
<feature type="domain" description="RRM" evidence="4">
    <location>
        <begin position="864"/>
        <end position="941"/>
    </location>
</feature>
<feature type="compositionally biased region" description="Basic and acidic residues" evidence="3">
    <location>
        <begin position="212"/>
        <end position="246"/>
    </location>
</feature>
<comment type="caution">
    <text evidence="5">The sequence shown here is derived from an EMBL/GenBank/DDBJ whole genome shotgun (WGS) entry which is preliminary data.</text>
</comment>
<feature type="domain" description="RRM" evidence="4">
    <location>
        <begin position="13"/>
        <end position="90"/>
    </location>
</feature>
<proteinExistence type="predicted"/>
<evidence type="ECO:0000256" key="1">
    <source>
        <dbReference type="ARBA" id="ARBA00022884"/>
    </source>
</evidence>
<dbReference type="CDD" id="cd12318">
    <property type="entry name" value="RRM5_RBM19_like"/>
    <property type="match status" value="1"/>
</dbReference>
<feature type="region of interest" description="Disordered" evidence="3">
    <location>
        <begin position="94"/>
        <end position="416"/>
    </location>
</feature>
<feature type="compositionally biased region" description="Acidic residues" evidence="3">
    <location>
        <begin position="359"/>
        <end position="370"/>
    </location>
</feature>
<dbReference type="Proteomes" id="UP000355283">
    <property type="component" value="Unassembled WGS sequence"/>
</dbReference>
<dbReference type="PANTHER" id="PTHR10352">
    <property type="entry name" value="EUKARYOTIC TRANSLATION INITIATION FACTOR 3 SUBUNIT G"/>
    <property type="match status" value="1"/>
</dbReference>
<dbReference type="EMBL" id="SDOX01000002">
    <property type="protein sequence ID" value="TFJ88092.1"/>
    <property type="molecule type" value="Genomic_DNA"/>
</dbReference>
<evidence type="ECO:0000313" key="6">
    <source>
        <dbReference type="Proteomes" id="UP000355283"/>
    </source>
</evidence>
<keyword evidence="1 2" id="KW-0694">RNA-binding</keyword>
<feature type="compositionally biased region" description="Basic and acidic residues" evidence="3">
    <location>
        <begin position="166"/>
        <end position="175"/>
    </location>
</feature>
<feature type="domain" description="RRM" evidence="4">
    <location>
        <begin position="623"/>
        <end position="695"/>
    </location>
</feature>
<feature type="domain" description="RRM" evidence="4">
    <location>
        <begin position="421"/>
        <end position="498"/>
    </location>
</feature>
<dbReference type="Gene3D" id="3.30.70.330">
    <property type="match status" value="5"/>
</dbReference>
<dbReference type="PROSITE" id="PS50102">
    <property type="entry name" value="RRM"/>
    <property type="match status" value="5"/>
</dbReference>
<feature type="compositionally biased region" description="Acidic residues" evidence="3">
    <location>
        <begin position="278"/>
        <end position="295"/>
    </location>
</feature>
<dbReference type="CDD" id="cd12317">
    <property type="entry name" value="RRM4_RBM19_RRM3_MRD1"/>
    <property type="match status" value="1"/>
</dbReference>
<evidence type="ECO:0000256" key="2">
    <source>
        <dbReference type="PROSITE-ProRule" id="PRU00176"/>
    </source>
</evidence>
<feature type="domain" description="RRM" evidence="4">
    <location>
        <begin position="750"/>
        <end position="848"/>
    </location>
</feature>
<feature type="region of interest" description="Disordered" evidence="3">
    <location>
        <begin position="956"/>
        <end position="989"/>
    </location>
</feature>
<dbReference type="InterPro" id="IPR000504">
    <property type="entry name" value="RRM_dom"/>
</dbReference>
<protein>
    <recommendedName>
        <fullName evidence="4">RRM domain-containing protein</fullName>
    </recommendedName>
</protein>
<dbReference type="AlphaFoldDB" id="A0A4D9D922"/>
<gene>
    <name evidence="5" type="ORF">NSK_000446</name>
</gene>
<dbReference type="CDD" id="cd12320">
    <property type="entry name" value="RRM6_RBM19_RRM5_MRD1"/>
    <property type="match status" value="1"/>
</dbReference>
<dbReference type="InterPro" id="IPR035979">
    <property type="entry name" value="RBD_domain_sf"/>
</dbReference>
<name>A0A4D9D922_9STRA</name>
<accession>A0A4D9D922</accession>
<feature type="compositionally biased region" description="Acidic residues" evidence="3">
    <location>
        <begin position="252"/>
        <end position="270"/>
    </location>
</feature>
<keyword evidence="6" id="KW-1185">Reference proteome</keyword>
<dbReference type="OrthoDB" id="439639at2759"/>
<evidence type="ECO:0000256" key="3">
    <source>
        <dbReference type="SAM" id="MobiDB-lite"/>
    </source>
</evidence>
<feature type="compositionally biased region" description="Basic and acidic residues" evidence="3">
    <location>
        <begin position="322"/>
        <end position="333"/>
    </location>
</feature>
<evidence type="ECO:0000313" key="5">
    <source>
        <dbReference type="EMBL" id="TFJ88092.1"/>
    </source>
</evidence>
<evidence type="ECO:0000259" key="4">
    <source>
        <dbReference type="PROSITE" id="PS50102"/>
    </source>
</evidence>
<feature type="compositionally biased region" description="Basic and acidic residues" evidence="3">
    <location>
        <begin position="371"/>
        <end position="384"/>
    </location>
</feature>
<dbReference type="FunFam" id="3.30.70.330:FF:000442">
    <property type="entry name" value="Multiple RNA-binding domain-containing protein 1"/>
    <property type="match status" value="1"/>
</dbReference>
<dbReference type="Pfam" id="PF00076">
    <property type="entry name" value="RRM_1"/>
    <property type="match status" value="5"/>
</dbReference>
<organism evidence="5 6">
    <name type="scientific">Nannochloropsis salina CCMP1776</name>
    <dbReference type="NCBI Taxonomy" id="1027361"/>
    <lineage>
        <taxon>Eukaryota</taxon>
        <taxon>Sar</taxon>
        <taxon>Stramenopiles</taxon>
        <taxon>Ochrophyta</taxon>
        <taxon>Eustigmatophyceae</taxon>
        <taxon>Eustigmatales</taxon>
        <taxon>Monodopsidaceae</taxon>
        <taxon>Microchloropsis</taxon>
        <taxon>Microchloropsis salina</taxon>
    </lineage>
</organism>
<dbReference type="InterPro" id="IPR034423">
    <property type="entry name" value="RBM19_RRM5"/>
</dbReference>
<sequence>MAPDLPASNAGFTRLCVKNVPKHVDERRLKEHFGQHGTVTDAKLLRTKTGESRKMAFLGFKTESEARTALAFFNKTFLDTSRLVVEAAMPRGASELPRPWSRYSKGSSHFEKKGAGGKSSSDSDQASKRKYSTVHGEDAGGTAKRLREQSEEADLVAALGGQETVGRTKEEDNAKTQKQRRVSKDEFLATMMPRSQTKFWGNDDVGLAPEGQKLDRGERREGLRWKPGEGREGSEHRRPSGGERRGRGVAVDDGEGLSEEEKEEEEEEEEERGRRKEEEEEEEEEKEEQEGEEEEKDMKKFASSSCDVGLSDLGYLRSKVKTGLDGEIGDHRGGPGLEGQRLGGDEERDRGGKAKEGEIEGGSEDEQEGKEEERTSDRARDSRAIESGAAGEEREDGGARKASVPTSQERSRPVPDVGVTGRLFLRNLPFSATTEDLEELLRPFGPVADMHLPLDDAHRPKGFAFASFLIPEDAVRAMEALDRRAFQGRLLHVLAAQEAPRDPLADADPARARTYKERKEIERRQRAGDERGWNASYLRSETVVEAVAERLRLEKGQVLDREGGDMAVKLALGETFLLAENREFFQKEGVDLTVLESAAAQQLRRKQLSQEARGGPTISRSKTTILVKNLPYSTTEEELTQLFGRFGTVAKVLLPPSRSLGLVDFLESAEAKRAFKGLAYKRFKHVPLYLEWAPLHTFMPQKKGGDNANEEGLAPTGGGESVAADAGAPLSFQIGRVVEDEGEEEMEGSFTLFVKNLNFATSEEKLLAHFKSKTQGVRTVAIPKKMAPVGAARAVSKETGKSNADQPALSMGYGFVEYAGVAQAQAALRAMEGTELDGHRLQCKLSTKRLSARAPPAKNREKRTKLVVRNVAFQATPKEVKELFAGFGKVKTVRLPKKFDGSHRGFAFVDFLTAQEANNAFVALSSTHLYGKRLVLEWAEDKEDVETLREKATKDARKGAASALSNEAAGSGGGLLKRKGGSTFDKGFE</sequence>
<feature type="compositionally biased region" description="Basic and acidic residues" evidence="3">
    <location>
        <begin position="343"/>
        <end position="358"/>
    </location>
</feature>